<keyword evidence="5" id="KW-1185">Reference proteome</keyword>
<evidence type="ECO:0000313" key="4">
    <source>
        <dbReference type="EnsemblProtists" id="EKX53847"/>
    </source>
</evidence>
<dbReference type="HOGENOM" id="CLU_641667_0_0_1"/>
<proteinExistence type="predicted"/>
<dbReference type="InterPro" id="IPR035965">
    <property type="entry name" value="PAS-like_dom_sf"/>
</dbReference>
<feature type="domain" description="PAS" evidence="2">
    <location>
        <begin position="59"/>
        <end position="141"/>
    </location>
</feature>
<dbReference type="AlphaFoldDB" id="L1JZR9"/>
<keyword evidence="1" id="KW-0472">Membrane</keyword>
<dbReference type="EnsemblProtists" id="EKX53847">
    <property type="protein sequence ID" value="EKX53847"/>
    <property type="gene ID" value="GUITHDRAFT_150313"/>
</dbReference>
<dbReference type="GeneID" id="17310317"/>
<feature type="transmembrane region" description="Helical" evidence="1">
    <location>
        <begin position="377"/>
        <end position="395"/>
    </location>
</feature>
<reference evidence="3 5" key="1">
    <citation type="journal article" date="2012" name="Nature">
        <title>Algal genomes reveal evolutionary mosaicism and the fate of nucleomorphs.</title>
        <authorList>
            <consortium name="DOE Joint Genome Institute"/>
            <person name="Curtis B.A."/>
            <person name="Tanifuji G."/>
            <person name="Burki F."/>
            <person name="Gruber A."/>
            <person name="Irimia M."/>
            <person name="Maruyama S."/>
            <person name="Arias M.C."/>
            <person name="Ball S.G."/>
            <person name="Gile G.H."/>
            <person name="Hirakawa Y."/>
            <person name="Hopkins J.F."/>
            <person name="Kuo A."/>
            <person name="Rensing S.A."/>
            <person name="Schmutz J."/>
            <person name="Symeonidi A."/>
            <person name="Elias M."/>
            <person name="Eveleigh R.J."/>
            <person name="Herman E.K."/>
            <person name="Klute M.J."/>
            <person name="Nakayama T."/>
            <person name="Obornik M."/>
            <person name="Reyes-Prieto A."/>
            <person name="Armbrust E.V."/>
            <person name="Aves S.J."/>
            <person name="Beiko R.G."/>
            <person name="Coutinho P."/>
            <person name="Dacks J.B."/>
            <person name="Durnford D.G."/>
            <person name="Fast N.M."/>
            <person name="Green B.R."/>
            <person name="Grisdale C.J."/>
            <person name="Hempel F."/>
            <person name="Henrissat B."/>
            <person name="Hoppner M.P."/>
            <person name="Ishida K."/>
            <person name="Kim E."/>
            <person name="Koreny L."/>
            <person name="Kroth P.G."/>
            <person name="Liu Y."/>
            <person name="Malik S.B."/>
            <person name="Maier U.G."/>
            <person name="McRose D."/>
            <person name="Mock T."/>
            <person name="Neilson J.A."/>
            <person name="Onodera N.T."/>
            <person name="Poole A.M."/>
            <person name="Pritham E.J."/>
            <person name="Richards T.A."/>
            <person name="Rocap G."/>
            <person name="Roy S.W."/>
            <person name="Sarai C."/>
            <person name="Schaack S."/>
            <person name="Shirato S."/>
            <person name="Slamovits C.H."/>
            <person name="Spencer D.F."/>
            <person name="Suzuki S."/>
            <person name="Worden A.Z."/>
            <person name="Zauner S."/>
            <person name="Barry K."/>
            <person name="Bell C."/>
            <person name="Bharti A.K."/>
            <person name="Crow J.A."/>
            <person name="Grimwood J."/>
            <person name="Kramer R."/>
            <person name="Lindquist E."/>
            <person name="Lucas S."/>
            <person name="Salamov A."/>
            <person name="McFadden G.I."/>
            <person name="Lane C.E."/>
            <person name="Keeling P.J."/>
            <person name="Gray M.W."/>
            <person name="Grigoriev I.V."/>
            <person name="Archibald J.M."/>
        </authorList>
    </citation>
    <scope>NUCLEOTIDE SEQUENCE</scope>
    <source>
        <strain evidence="3 5">CCMP2712</strain>
    </source>
</reference>
<dbReference type="EMBL" id="JH992969">
    <property type="protein sequence ID" value="EKX53847.1"/>
    <property type="molecule type" value="Genomic_DNA"/>
</dbReference>
<keyword evidence="1" id="KW-1133">Transmembrane helix</keyword>
<dbReference type="NCBIfam" id="TIGR00229">
    <property type="entry name" value="sensory_box"/>
    <property type="match status" value="1"/>
</dbReference>
<reference evidence="4" key="3">
    <citation type="submission" date="2016-03" db="UniProtKB">
        <authorList>
            <consortium name="EnsemblProtists"/>
        </authorList>
    </citation>
    <scope>IDENTIFICATION</scope>
</reference>
<evidence type="ECO:0000313" key="5">
    <source>
        <dbReference type="Proteomes" id="UP000011087"/>
    </source>
</evidence>
<organism evidence="3">
    <name type="scientific">Guillardia theta (strain CCMP2712)</name>
    <name type="common">Cryptophyte</name>
    <dbReference type="NCBI Taxonomy" id="905079"/>
    <lineage>
        <taxon>Eukaryota</taxon>
        <taxon>Cryptophyceae</taxon>
        <taxon>Pyrenomonadales</taxon>
        <taxon>Geminigeraceae</taxon>
        <taxon>Guillardia</taxon>
    </lineage>
</organism>
<dbReference type="InterPro" id="IPR000014">
    <property type="entry name" value="PAS"/>
</dbReference>
<evidence type="ECO:0000259" key="2">
    <source>
        <dbReference type="Pfam" id="PF13426"/>
    </source>
</evidence>
<dbReference type="RefSeq" id="XP_005840827.1">
    <property type="nucleotide sequence ID" value="XM_005840770.1"/>
</dbReference>
<feature type="domain" description="PAS" evidence="2">
    <location>
        <begin position="170"/>
        <end position="259"/>
    </location>
</feature>
<keyword evidence="1" id="KW-0812">Transmembrane</keyword>
<dbReference type="SUPFAM" id="SSF55785">
    <property type="entry name" value="PYP-like sensor domain (PAS domain)"/>
    <property type="match status" value="1"/>
</dbReference>
<protein>
    <recommendedName>
        <fullName evidence="2">PAS domain-containing protein</fullName>
    </recommendedName>
</protein>
<dbReference type="Gene3D" id="3.30.450.20">
    <property type="entry name" value="PAS domain"/>
    <property type="match status" value="2"/>
</dbReference>
<dbReference type="Proteomes" id="UP000011087">
    <property type="component" value="Unassembled WGS sequence"/>
</dbReference>
<dbReference type="PaxDb" id="55529-EKX53847"/>
<gene>
    <name evidence="3" type="ORF">GUITHDRAFT_150313</name>
</gene>
<evidence type="ECO:0000313" key="3">
    <source>
        <dbReference type="EMBL" id="EKX53847.1"/>
    </source>
</evidence>
<accession>L1JZR9</accession>
<sequence>MSAVLHSNEWQMPILPTKQSAPVMKAVSKAQSIEVMTEARNFLANNKSSLVIDGAKPYKIMAASDLWLQMFGFSDESYILRRSLNLLQGPNTNSVMLNAFLSSCNLKTEQNGHFKLYLSNGQAVMIHVSARRYLIEEVEVVVLEFEYSNAILPHEAELERGGLPMALVEVAAPFRIIQTNQEFLELSGYNKMQVSGRALCMLQGPGSNSQELARMFKETAKGTEQEGKTNVYNCSGSQISCNIRLSPVAAADGKISHVLLQLVQEVIEALPQVLSEDHISQRLQHNKAMGFELMQEARRGGAQRLNACKCHVAVVCDRMRGNRCPARALYNIQTGKQIQESIARRRSISCEEQCDVSTAAAQAPVEQEMQSSSPDKATFVMYLCMLLSFLFSMVCQGKKCKRQRRNSSAKEGKVQRQFNAWIYLDEQM</sequence>
<evidence type="ECO:0000256" key="1">
    <source>
        <dbReference type="SAM" id="Phobius"/>
    </source>
</evidence>
<reference evidence="5" key="2">
    <citation type="submission" date="2012-11" db="EMBL/GenBank/DDBJ databases">
        <authorList>
            <person name="Kuo A."/>
            <person name="Curtis B.A."/>
            <person name="Tanifuji G."/>
            <person name="Burki F."/>
            <person name="Gruber A."/>
            <person name="Irimia M."/>
            <person name="Maruyama S."/>
            <person name="Arias M.C."/>
            <person name="Ball S.G."/>
            <person name="Gile G.H."/>
            <person name="Hirakawa Y."/>
            <person name="Hopkins J.F."/>
            <person name="Rensing S.A."/>
            <person name="Schmutz J."/>
            <person name="Symeonidi A."/>
            <person name="Elias M."/>
            <person name="Eveleigh R.J."/>
            <person name="Herman E.K."/>
            <person name="Klute M.J."/>
            <person name="Nakayama T."/>
            <person name="Obornik M."/>
            <person name="Reyes-Prieto A."/>
            <person name="Armbrust E.V."/>
            <person name="Aves S.J."/>
            <person name="Beiko R.G."/>
            <person name="Coutinho P."/>
            <person name="Dacks J.B."/>
            <person name="Durnford D.G."/>
            <person name="Fast N.M."/>
            <person name="Green B.R."/>
            <person name="Grisdale C."/>
            <person name="Hempe F."/>
            <person name="Henrissat B."/>
            <person name="Hoppner M.P."/>
            <person name="Ishida K.-I."/>
            <person name="Kim E."/>
            <person name="Koreny L."/>
            <person name="Kroth P.G."/>
            <person name="Liu Y."/>
            <person name="Malik S.-B."/>
            <person name="Maier U.G."/>
            <person name="McRose D."/>
            <person name="Mock T."/>
            <person name="Neilson J.A."/>
            <person name="Onodera N.T."/>
            <person name="Poole A.M."/>
            <person name="Pritham E.J."/>
            <person name="Richards T.A."/>
            <person name="Rocap G."/>
            <person name="Roy S.W."/>
            <person name="Sarai C."/>
            <person name="Schaack S."/>
            <person name="Shirato S."/>
            <person name="Slamovits C.H."/>
            <person name="Spencer D.F."/>
            <person name="Suzuki S."/>
            <person name="Worden A.Z."/>
            <person name="Zauner S."/>
            <person name="Barry K."/>
            <person name="Bell C."/>
            <person name="Bharti A.K."/>
            <person name="Crow J.A."/>
            <person name="Grimwood J."/>
            <person name="Kramer R."/>
            <person name="Lindquist E."/>
            <person name="Lucas S."/>
            <person name="Salamov A."/>
            <person name="McFadden G.I."/>
            <person name="Lane C.E."/>
            <person name="Keeling P.J."/>
            <person name="Gray M.W."/>
            <person name="Grigoriev I.V."/>
            <person name="Archibald J.M."/>
        </authorList>
    </citation>
    <scope>NUCLEOTIDE SEQUENCE</scope>
    <source>
        <strain evidence="5">CCMP2712</strain>
    </source>
</reference>
<dbReference type="KEGG" id="gtt:GUITHDRAFT_150313"/>
<dbReference type="Pfam" id="PF13426">
    <property type="entry name" value="PAS_9"/>
    <property type="match status" value="2"/>
</dbReference>
<name>L1JZR9_GUITC</name>